<reference evidence="5" key="1">
    <citation type="journal article" date="2019" name="Int. J. Syst. Evol. Microbiol.">
        <title>The Global Catalogue of Microorganisms (GCM) 10K type strain sequencing project: providing services to taxonomists for standard genome sequencing and annotation.</title>
        <authorList>
            <consortium name="The Broad Institute Genomics Platform"/>
            <consortium name="The Broad Institute Genome Sequencing Center for Infectious Disease"/>
            <person name="Wu L."/>
            <person name="Ma J."/>
        </authorList>
    </citation>
    <scope>NUCLEOTIDE SEQUENCE [LARGE SCALE GENOMIC DNA]</scope>
    <source>
        <strain evidence="5">JCM 15591</strain>
    </source>
</reference>
<evidence type="ECO:0000313" key="4">
    <source>
        <dbReference type="EMBL" id="GAA1774397.1"/>
    </source>
</evidence>
<feature type="signal peptide" evidence="3">
    <location>
        <begin position="1"/>
        <end position="25"/>
    </location>
</feature>
<feature type="compositionally biased region" description="Basic and acidic residues" evidence="1">
    <location>
        <begin position="672"/>
        <end position="687"/>
    </location>
</feature>
<feature type="compositionally biased region" description="Basic and acidic residues" evidence="1">
    <location>
        <begin position="1432"/>
        <end position="1473"/>
    </location>
</feature>
<dbReference type="EMBL" id="BAAAPN010000101">
    <property type="protein sequence ID" value="GAA1774397.1"/>
    <property type="molecule type" value="Genomic_DNA"/>
</dbReference>
<feature type="compositionally biased region" description="Low complexity" evidence="1">
    <location>
        <begin position="1058"/>
        <end position="1103"/>
    </location>
</feature>
<name>A0ABP4X9X2_9MICO</name>
<evidence type="ECO:0000256" key="1">
    <source>
        <dbReference type="SAM" id="MobiDB-lite"/>
    </source>
</evidence>
<feature type="transmembrane region" description="Helical" evidence="2">
    <location>
        <begin position="464"/>
        <end position="482"/>
    </location>
</feature>
<feature type="compositionally biased region" description="Low complexity" evidence="1">
    <location>
        <begin position="1320"/>
        <end position="1411"/>
    </location>
</feature>
<feature type="compositionally biased region" description="Polar residues" evidence="1">
    <location>
        <begin position="1236"/>
        <end position="1257"/>
    </location>
</feature>
<comment type="caution">
    <text evidence="4">The sequence shown here is derived from an EMBL/GenBank/DDBJ whole genome shotgun (WGS) entry which is preliminary data.</text>
</comment>
<feature type="transmembrane region" description="Helical" evidence="2">
    <location>
        <begin position="532"/>
        <end position="553"/>
    </location>
</feature>
<feature type="compositionally biased region" description="Low complexity" evidence="1">
    <location>
        <begin position="1258"/>
        <end position="1303"/>
    </location>
</feature>
<dbReference type="Proteomes" id="UP001501475">
    <property type="component" value="Unassembled WGS sequence"/>
</dbReference>
<feature type="compositionally biased region" description="Low complexity" evidence="1">
    <location>
        <begin position="1195"/>
        <end position="1218"/>
    </location>
</feature>
<evidence type="ECO:0000256" key="3">
    <source>
        <dbReference type="SAM" id="SignalP"/>
    </source>
</evidence>
<feature type="region of interest" description="Disordered" evidence="1">
    <location>
        <begin position="755"/>
        <end position="783"/>
    </location>
</feature>
<feature type="transmembrane region" description="Helical" evidence="2">
    <location>
        <begin position="883"/>
        <end position="911"/>
    </location>
</feature>
<feature type="compositionally biased region" description="Acidic residues" evidence="1">
    <location>
        <begin position="695"/>
        <end position="704"/>
    </location>
</feature>
<keyword evidence="3" id="KW-0732">Signal</keyword>
<feature type="transmembrane region" description="Helical" evidence="2">
    <location>
        <begin position="502"/>
        <end position="525"/>
    </location>
</feature>
<organism evidence="4 5">
    <name type="scientific">Nostocoides vanveenii</name>
    <dbReference type="NCBI Taxonomy" id="330835"/>
    <lineage>
        <taxon>Bacteria</taxon>
        <taxon>Bacillati</taxon>
        <taxon>Actinomycetota</taxon>
        <taxon>Actinomycetes</taxon>
        <taxon>Micrococcales</taxon>
        <taxon>Intrasporangiaceae</taxon>
        <taxon>Nostocoides</taxon>
    </lineage>
</organism>
<dbReference type="PRINTS" id="PR01217">
    <property type="entry name" value="PRICHEXTENSN"/>
</dbReference>
<protein>
    <submittedName>
        <fullName evidence="4">Uncharacterized protein</fullName>
    </submittedName>
</protein>
<evidence type="ECO:0000256" key="2">
    <source>
        <dbReference type="SAM" id="Phobius"/>
    </source>
</evidence>
<dbReference type="RefSeq" id="WP_344068563.1">
    <property type="nucleotide sequence ID" value="NZ_BAAAPN010000101.1"/>
</dbReference>
<keyword evidence="2" id="KW-0472">Membrane</keyword>
<keyword evidence="5" id="KW-1185">Reference proteome</keyword>
<sequence length="1484" mass="154890">MKVLVRLRALVVFLMVAFGMFMASAAPASAVVDPGDPSPDILGICQGDLPQSVQEAGQLYLPVNRWGGLGSMHTKLSWNPVGGDWGSKIQRNGVIEGALSAGDAAWMGSAGVVENATQFCVGSSIVRSVDHSFGVFGNAMFESGVIAGIIVLAVGVLVWRARKVGAQTDQWIRMMVTLGVLATLVFGAMNTSNSPAKIGTGSPAWWSVRANYTISELASAPASTINDLAIEQTEAALGSTGSTSCAVYRNTMRDKYKAILAAAGGESQAVVQSSIDAMWQTTGMRAFTQAQFGARNPWGDEAACHLYDYYKGVPVADQIALSGLPTAATDPDAVVWTPDDNDQVDRAMIAWAACEYTGGAWKARSEWAAVAAESDKDSDPNESCRSAFEDAGKDGGEGILDWPADDKDIRAKTVGHPEVQDFLLNLHGNVNGTASAIAVLYAAASGVSFIVNLVLAGAVFIAKLFLLVIGLFVIAMLIRGLWPGGDNAIGKAAKQYLGMATFVFGATFILSLVAIINAALVVAGVQGLDVSAWSMIWTGLAPVAAIFIVHQLFTKVFKAPSPFKPSSAMQWGAAAAGGGMIAGAGIGLDRMFGRGQSRARAYGRSGVRRATDAALFRRRMDRIGSLGGAAATGAAGAAGAAATRKALDHDENVEPLDDDGMPTTGRTGGSNRFDRSSERAETPDYRRRGMGSDYSTDELFDGADETVAAESGSGEVSERIGGFGGSDTQEIPFDDSTDALFGDLDAGDAAAAGAGAAAAGRRGPRRPDVQKRLADEGRDKKAGNRRIVGADRGLLDAARAQRQAASRTPGTAEYRREQRKRAREAAAWAARGNRALPESAGKLTDLRMRAQFAPVRFGSNVTAKAGNALDKFRETPIKSTAKIGAAALAVAAVPVAFPAAVAGAGVLYGAARMRANHVQDRGARRSGMPTRSQRVNDANIRLFDEQQRAAQARSQAARQSARQAATVPVVNGGPAVAPKFADTSPSTSSQNPYVDVPWDHREPDYVWDEHEARNDDEWMPPSEHESPNVVPSVVVPAATADTAPIPVQPSATNPTPMQQGQRPLPFRQQPQQVGPAAATAPARQAQNRPSATTPQQAQAPQTSVPYRPSATTPQQPVPVGSAPVSAPSPQVQNRPSATTPQQTPVPSSAPQVVQPAPAQPAQGRPSASNPTPAPQVVQPAQGRTSAPAPQTQDRPSASNPTPAPAAQVVQPAPTQPAQGRASATTPQQPVPVGLAPTQQAQGRPSASNPTQAPQTQDQPSASNPAPAPQVVQPAPAQPAHGRASAQVPAPAPQVVQPAPAQPAHGRASAQVPAPARQVEQAAPAQNRPSASNPAPAPQVVQPASAQPAQNRPSAPQQAPAQPQRGSAQTPSPAQPQQNRPSAQAPAPAPQTVQPAEAQPVQRRVSAQAPAPQAVPPAPQERRAPTPTVSSERQPEPKPRRAKEPELVPDRAPHELSTERPRRLFGNRRGDAAHMPENNDQGSEE</sequence>
<feature type="region of interest" description="Disordered" evidence="1">
    <location>
        <begin position="642"/>
        <end position="730"/>
    </location>
</feature>
<feature type="compositionally biased region" description="Low complexity" evidence="1">
    <location>
        <begin position="1113"/>
        <end position="1162"/>
    </location>
</feature>
<feature type="transmembrane region" description="Helical" evidence="2">
    <location>
        <begin position="171"/>
        <end position="189"/>
    </location>
</feature>
<feature type="chain" id="PRO_5045394331" evidence="3">
    <location>
        <begin position="26"/>
        <end position="1484"/>
    </location>
</feature>
<keyword evidence="2" id="KW-1133">Transmembrane helix</keyword>
<accession>A0ABP4X9X2</accession>
<evidence type="ECO:0000313" key="5">
    <source>
        <dbReference type="Proteomes" id="UP001501475"/>
    </source>
</evidence>
<feature type="compositionally biased region" description="Polar residues" evidence="1">
    <location>
        <begin position="1182"/>
        <end position="1194"/>
    </location>
</feature>
<feature type="region of interest" description="Disordered" evidence="1">
    <location>
        <begin position="373"/>
        <end position="397"/>
    </location>
</feature>
<feature type="region of interest" description="Disordered" evidence="1">
    <location>
        <begin position="1043"/>
        <end position="1484"/>
    </location>
</feature>
<feature type="transmembrane region" description="Helical" evidence="2">
    <location>
        <begin position="434"/>
        <end position="457"/>
    </location>
</feature>
<proteinExistence type="predicted"/>
<feature type="compositionally biased region" description="Basic and acidic residues" evidence="1">
    <location>
        <begin position="387"/>
        <end position="396"/>
    </location>
</feature>
<feature type="transmembrane region" description="Helical" evidence="2">
    <location>
        <begin position="568"/>
        <end position="588"/>
    </location>
</feature>
<keyword evidence="2" id="KW-0812">Transmembrane</keyword>
<feature type="transmembrane region" description="Helical" evidence="2">
    <location>
        <begin position="139"/>
        <end position="159"/>
    </location>
</feature>
<feature type="compositionally biased region" description="Basic and acidic residues" evidence="1">
    <location>
        <begin position="765"/>
        <end position="782"/>
    </location>
</feature>
<gene>
    <name evidence="4" type="ORF">GCM10009810_34250</name>
</gene>